<proteinExistence type="inferred from homology"/>
<dbReference type="RefSeq" id="XP_028605365.1">
    <property type="nucleotide sequence ID" value="XM_028749532.1"/>
</dbReference>
<dbReference type="FunFam" id="2.60.40.10:FF:000607">
    <property type="entry name" value="Leukemia inhibitory factor receptor"/>
    <property type="match status" value="1"/>
</dbReference>
<dbReference type="Pfam" id="PF18207">
    <property type="entry name" value="LIFR_N"/>
    <property type="match status" value="1"/>
</dbReference>
<dbReference type="InterPro" id="IPR036116">
    <property type="entry name" value="FN3_sf"/>
</dbReference>
<accession>A0A670JJM7</accession>
<reference evidence="17 18" key="1">
    <citation type="journal article" date="2019" name="Proc. Natl. Acad. Sci. U.S.A.">
        <title>Regulatory changes in pterin and carotenoid genes underlie balanced color polymorphisms in the wall lizard.</title>
        <authorList>
            <person name="Andrade P."/>
            <person name="Pinho C."/>
            <person name="Perez I de Lanuza G."/>
            <person name="Afonso S."/>
            <person name="Brejcha J."/>
            <person name="Rubin C.J."/>
            <person name="Wallerman O."/>
            <person name="Pereira P."/>
            <person name="Sabatino S.J."/>
            <person name="Bellati A."/>
            <person name="Pellitteri-Rosa D."/>
            <person name="Bosakova Z."/>
            <person name="Bunikis I."/>
            <person name="Carretero M.A."/>
            <person name="Feiner N."/>
            <person name="Marsik P."/>
            <person name="Pauperio F."/>
            <person name="Salvi D."/>
            <person name="Soler L."/>
            <person name="While G.M."/>
            <person name="Uller T."/>
            <person name="Font E."/>
            <person name="Andersson L."/>
            <person name="Carneiro M."/>
        </authorList>
    </citation>
    <scope>NUCLEOTIDE SEQUENCE</scope>
</reference>
<dbReference type="OMA" id="FFLYGCK"/>
<dbReference type="Pfam" id="PF21177">
    <property type="entry name" value="LIF-R_Ig-like"/>
    <property type="match status" value="1"/>
</dbReference>
<protein>
    <submittedName>
        <fullName evidence="17">LIF receptor subunit alpha</fullName>
    </submittedName>
</protein>
<dbReference type="GO" id="GO:0008284">
    <property type="term" value="P:positive regulation of cell population proliferation"/>
    <property type="evidence" value="ECO:0007669"/>
    <property type="project" value="Ensembl"/>
</dbReference>
<dbReference type="InterPro" id="IPR003529">
    <property type="entry name" value="Hematopoietin_rcpt_Gp130_CS"/>
</dbReference>
<keyword evidence="9 14" id="KW-0472">Membrane</keyword>
<dbReference type="Ensembl" id="ENSPMRT00000026610.1">
    <property type="protein sequence ID" value="ENSPMRP00000025078.1"/>
    <property type="gene ID" value="ENSPMRG00000016207.1"/>
</dbReference>
<keyword evidence="3" id="KW-1003">Cell membrane</keyword>
<comment type="subcellular location">
    <subcellularLocation>
        <location evidence="1">Cell membrane</location>
        <topology evidence="1">Single-pass type I membrane protein</topology>
    </subcellularLocation>
</comment>
<evidence type="ECO:0000313" key="18">
    <source>
        <dbReference type="Proteomes" id="UP000472272"/>
    </source>
</evidence>
<dbReference type="Pfam" id="PF00041">
    <property type="entry name" value="fn3"/>
    <property type="match status" value="1"/>
</dbReference>
<dbReference type="Gene3D" id="2.60.40.10">
    <property type="entry name" value="Immunoglobulins"/>
    <property type="match status" value="8"/>
</dbReference>
<dbReference type="GeneID" id="114606890"/>
<dbReference type="PROSITE" id="PS01353">
    <property type="entry name" value="HEMATOPO_REC_L_F2"/>
    <property type="match status" value="1"/>
</dbReference>
<evidence type="ECO:0000256" key="2">
    <source>
        <dbReference type="ARBA" id="ARBA00008921"/>
    </source>
</evidence>
<reference evidence="17" key="2">
    <citation type="submission" date="2025-08" db="UniProtKB">
        <authorList>
            <consortium name="Ensembl"/>
        </authorList>
    </citation>
    <scope>IDENTIFICATION</scope>
</reference>
<keyword evidence="10" id="KW-1015">Disulfide bond</keyword>
<evidence type="ECO:0000256" key="7">
    <source>
        <dbReference type="ARBA" id="ARBA00022737"/>
    </source>
</evidence>
<dbReference type="Proteomes" id="UP000472272">
    <property type="component" value="Chromosome 11"/>
</dbReference>
<dbReference type="PANTHER" id="PTHR23036">
    <property type="entry name" value="CYTOKINE RECEPTOR"/>
    <property type="match status" value="1"/>
</dbReference>
<feature type="compositionally biased region" description="Polar residues" evidence="13">
    <location>
        <begin position="1024"/>
        <end position="1059"/>
    </location>
</feature>
<feature type="domain" description="Fibronectin type-III" evidence="16">
    <location>
        <begin position="423"/>
        <end position="524"/>
    </location>
</feature>
<dbReference type="AlphaFoldDB" id="A0A670JJM7"/>
<dbReference type="GO" id="GO:0019955">
    <property type="term" value="F:cytokine binding"/>
    <property type="evidence" value="ECO:0007669"/>
    <property type="project" value="TreeGrafter"/>
</dbReference>
<dbReference type="OrthoDB" id="6382334at2759"/>
<evidence type="ECO:0000256" key="14">
    <source>
        <dbReference type="SAM" id="Phobius"/>
    </source>
</evidence>
<feature type="domain" description="Fibronectin type-III" evidence="16">
    <location>
        <begin position="714"/>
        <end position="822"/>
    </location>
</feature>
<keyword evidence="12" id="KW-0325">Glycoprotein</keyword>
<dbReference type="GO" id="GO:0005127">
    <property type="term" value="F:ciliary neurotrophic factor receptor binding"/>
    <property type="evidence" value="ECO:0007669"/>
    <property type="project" value="Ensembl"/>
</dbReference>
<dbReference type="RefSeq" id="XP_028605366.1">
    <property type="nucleotide sequence ID" value="XM_028749533.1"/>
</dbReference>
<dbReference type="FunFam" id="2.60.40.10:FF:000738">
    <property type="entry name" value="Leukemia inhibitory factor receptor"/>
    <property type="match status" value="1"/>
</dbReference>
<evidence type="ECO:0000256" key="10">
    <source>
        <dbReference type="ARBA" id="ARBA00023157"/>
    </source>
</evidence>
<keyword evidence="11" id="KW-0675">Receptor</keyword>
<evidence type="ECO:0000256" key="13">
    <source>
        <dbReference type="SAM" id="MobiDB-lite"/>
    </source>
</evidence>
<dbReference type="SUPFAM" id="SSF49265">
    <property type="entry name" value="Fibronectin type III"/>
    <property type="match status" value="4"/>
</dbReference>
<reference evidence="17" key="3">
    <citation type="submission" date="2025-09" db="UniProtKB">
        <authorList>
            <consortium name="Ensembl"/>
        </authorList>
    </citation>
    <scope>IDENTIFICATION</scope>
</reference>
<dbReference type="GO" id="GO:0004924">
    <property type="term" value="F:oncostatin-M receptor activity"/>
    <property type="evidence" value="ECO:0007669"/>
    <property type="project" value="Ensembl"/>
</dbReference>
<dbReference type="InterPro" id="IPR003961">
    <property type="entry name" value="FN3_dom"/>
</dbReference>
<dbReference type="CDD" id="cd00063">
    <property type="entry name" value="FN3"/>
    <property type="match status" value="4"/>
</dbReference>
<dbReference type="GO" id="GO:0004923">
    <property type="term" value="F:leukemia inhibitory factor receptor activity"/>
    <property type="evidence" value="ECO:0007669"/>
    <property type="project" value="Ensembl"/>
</dbReference>
<evidence type="ECO:0000256" key="12">
    <source>
        <dbReference type="ARBA" id="ARBA00023180"/>
    </source>
</evidence>
<dbReference type="InterPro" id="IPR040901">
    <property type="entry name" value="LIFR_N"/>
</dbReference>
<dbReference type="GeneTree" id="ENSGT00940000155776"/>
<keyword evidence="18" id="KW-1185">Reference proteome</keyword>
<dbReference type="InterPro" id="IPR040817">
    <property type="entry name" value="LIFR_D2"/>
</dbReference>
<gene>
    <name evidence="17" type="primary">LIFR</name>
</gene>
<keyword evidence="8 14" id="KW-1133">Transmembrane helix</keyword>
<evidence type="ECO:0000256" key="1">
    <source>
        <dbReference type="ARBA" id="ARBA00004251"/>
    </source>
</evidence>
<keyword evidence="4" id="KW-0597">Phosphoprotein</keyword>
<keyword evidence="7" id="KW-0677">Repeat</keyword>
<dbReference type="CTD" id="3977"/>
<dbReference type="GO" id="GO:0009897">
    <property type="term" value="C:external side of plasma membrane"/>
    <property type="evidence" value="ECO:0007669"/>
    <property type="project" value="TreeGrafter"/>
</dbReference>
<dbReference type="InterPro" id="IPR050379">
    <property type="entry name" value="Type-I_Cytokine_Rcpt"/>
</dbReference>
<dbReference type="Pfam" id="PF25552">
    <property type="entry name" value="LIFR_D4"/>
    <property type="match status" value="1"/>
</dbReference>
<dbReference type="Pfam" id="PF17971">
    <property type="entry name" value="LIFR_D2"/>
    <property type="match status" value="1"/>
</dbReference>
<dbReference type="GO" id="GO:0043235">
    <property type="term" value="C:receptor complex"/>
    <property type="evidence" value="ECO:0007669"/>
    <property type="project" value="Ensembl"/>
</dbReference>
<evidence type="ECO:0000256" key="5">
    <source>
        <dbReference type="ARBA" id="ARBA00022692"/>
    </source>
</evidence>
<dbReference type="PROSITE" id="PS50853">
    <property type="entry name" value="FN3"/>
    <property type="match status" value="4"/>
</dbReference>
<evidence type="ECO:0000256" key="9">
    <source>
        <dbReference type="ARBA" id="ARBA00023136"/>
    </source>
</evidence>
<evidence type="ECO:0000256" key="15">
    <source>
        <dbReference type="SAM" id="SignalP"/>
    </source>
</evidence>
<evidence type="ECO:0000256" key="4">
    <source>
        <dbReference type="ARBA" id="ARBA00022553"/>
    </source>
</evidence>
<comment type="similarity">
    <text evidence="2">Belongs to the type I cytokine receptor family. Type 2 subfamily.</text>
</comment>
<dbReference type="InterPro" id="IPR048497">
    <property type="entry name" value="LIF-R-like_Ig-like"/>
</dbReference>
<dbReference type="FunFam" id="2.60.40.10:FF:000657">
    <property type="entry name" value="Leukemia inhibitory factor receptor"/>
    <property type="match status" value="1"/>
</dbReference>
<keyword evidence="5 14" id="KW-0812">Transmembrane</keyword>
<feature type="transmembrane region" description="Helical" evidence="14">
    <location>
        <begin position="823"/>
        <end position="848"/>
    </location>
</feature>
<dbReference type="PANTHER" id="PTHR23036:SF105">
    <property type="entry name" value="LEUKEMIA INHIBITORY FACTOR RECEPTOR"/>
    <property type="match status" value="1"/>
</dbReference>
<evidence type="ECO:0000256" key="11">
    <source>
        <dbReference type="ARBA" id="ARBA00023170"/>
    </source>
</evidence>
<name>A0A670JJM7_PODMU</name>
<evidence type="ECO:0000259" key="16">
    <source>
        <dbReference type="PROSITE" id="PS50853"/>
    </source>
</evidence>
<evidence type="ECO:0000256" key="3">
    <source>
        <dbReference type="ARBA" id="ARBA00022475"/>
    </source>
</evidence>
<dbReference type="GO" id="GO:0019838">
    <property type="term" value="F:growth factor binding"/>
    <property type="evidence" value="ECO:0007669"/>
    <property type="project" value="Ensembl"/>
</dbReference>
<sequence>MWINQIPCCLLAVVHLCLLNQLAQCQETDPSHTPQNLTCITHDFKTVICTWTTASTASHGVEYSFCHSGRTSCLTTKEKTAQIDKLISFASNQIKISTMSQSGKVIAENTFELTDKDIAFVPPTPLIHNLTANFLTDILTLEWYDGGSAFPMEMEATWQIQILRKDPMEEVALETYHSNLTREDSLLRWSWKSDLDFQCTTHYVKIRCFFREDTYPGDKKWSEWSQLANIPGNDTGSYRAVFPEDRVVPVGSNMTFCCVWKEGEHLDYLTYDIQVLNYTRLSNWSVSGHVQNAIPGGSGRNVVCRLDGIKYEGSVLFAGYPPDVPQNFSCETRDLKKITCSWKRGRSTWLFGSKRGTYYRFSESVSGINVTLFHKKSNVEYNYTIQVLNNQTVYNFTVQASNPLGQSATSLLIDIHHKVHPRPPSRFTVRNENPTNVTLSWHLDGNFKQIKLQCQVQVICEEKQEKKTLNVLLDGAENSFYTTSVSKLHPYTTYTFKVRCSAAPPLFWKWSDWVEKTQHTTLQAPPTRSLDLWRERSLDGETVNLFWKPLPVSDTNGLIEAYEVSWSLPEGSTYNKSVSAPASNTSIKLGENDCAFSVVAKNKAGHSPPSQINSADIPVSDAPTEIGVAKGDGVYVAWELDPNITCGYTVRWRQGPEPSAAVSWETFPSGVSDAVIKSDLFQPGIRYRFSVHGCKDNGYQLLKYINGYTQELQPSAAPVFKVERATSDSIVIRWENMSVEDCRGFLKGYLLHFGKGDESTTKPKAFEPGHSETYMNITDLKQNTLKISSLQGKTNYHLNLRAYTAGGIGPPSSLSVVTKENSVGLIIAILVPVIIVIVLGVVTSILCYRKREWIKETFYPDIPNPENCKALEFPKDPEGNPNSKTLEMNPCTPNNIEVVETQSPCLKIEDTAITSPVADELPEDGADSDTESHIVVSYCPPIIEEEISNPPIDESTGSSQVVYIDIQTMYPAPVKLKEEPEVDCVAAAGYKPQMQLPVNSLIKMEDSSSFEEDLAKAAGYRPQVNTSSWNTDCPDSPASTGSNNENTSFGSPCSINSRQFLIPPKEDEDSPKATNTGWSFANFFHNKPNA</sequence>
<organism evidence="17 18">
    <name type="scientific">Podarcis muralis</name>
    <name type="common">Wall lizard</name>
    <name type="synonym">Lacerta muralis</name>
    <dbReference type="NCBI Taxonomy" id="64176"/>
    <lineage>
        <taxon>Eukaryota</taxon>
        <taxon>Metazoa</taxon>
        <taxon>Chordata</taxon>
        <taxon>Craniata</taxon>
        <taxon>Vertebrata</taxon>
        <taxon>Euteleostomi</taxon>
        <taxon>Lepidosauria</taxon>
        <taxon>Squamata</taxon>
        <taxon>Bifurcata</taxon>
        <taxon>Unidentata</taxon>
        <taxon>Episquamata</taxon>
        <taxon>Laterata</taxon>
        <taxon>Lacertibaenia</taxon>
        <taxon>Lacertidae</taxon>
        <taxon>Podarcis</taxon>
    </lineage>
</organism>
<keyword evidence="6 15" id="KW-0732">Signal</keyword>
<dbReference type="SMART" id="SM00060">
    <property type="entry name" value="FN3"/>
    <property type="match status" value="5"/>
</dbReference>
<feature type="domain" description="Fibronectin type-III" evidence="16">
    <location>
        <begin position="324"/>
        <end position="422"/>
    </location>
</feature>
<dbReference type="InterPro" id="IPR013783">
    <property type="entry name" value="Ig-like_fold"/>
</dbReference>
<dbReference type="KEGG" id="pmua:114606890"/>
<evidence type="ECO:0000313" key="17">
    <source>
        <dbReference type="Ensembl" id="ENSPMRP00000025078.1"/>
    </source>
</evidence>
<feature type="domain" description="Fibronectin type-III" evidence="16">
    <location>
        <begin position="526"/>
        <end position="620"/>
    </location>
</feature>
<evidence type="ECO:0000256" key="6">
    <source>
        <dbReference type="ARBA" id="ARBA00022729"/>
    </source>
</evidence>
<feature type="signal peptide" evidence="15">
    <location>
        <begin position="1"/>
        <end position="25"/>
    </location>
</feature>
<feature type="region of interest" description="Disordered" evidence="13">
    <location>
        <begin position="1024"/>
        <end position="1079"/>
    </location>
</feature>
<feature type="chain" id="PRO_5025546865" evidence="15">
    <location>
        <begin position="26"/>
        <end position="1090"/>
    </location>
</feature>
<evidence type="ECO:0000256" key="8">
    <source>
        <dbReference type="ARBA" id="ARBA00022989"/>
    </source>
</evidence>